<dbReference type="InterPro" id="IPR013132">
    <property type="entry name" value="PseI/NeuA/B-like_N"/>
</dbReference>
<dbReference type="GO" id="GO:0016051">
    <property type="term" value="P:carbohydrate biosynthetic process"/>
    <property type="evidence" value="ECO:0007669"/>
    <property type="project" value="InterPro"/>
</dbReference>
<dbReference type="PANTHER" id="PTHR42966:SF1">
    <property type="entry name" value="SIALIC ACID SYNTHASE"/>
    <property type="match status" value="1"/>
</dbReference>
<organism evidence="2">
    <name type="scientific">marine sediment metagenome</name>
    <dbReference type="NCBI Taxonomy" id="412755"/>
    <lineage>
        <taxon>unclassified sequences</taxon>
        <taxon>metagenomes</taxon>
        <taxon>ecological metagenomes</taxon>
    </lineage>
</organism>
<name>A0A0F9T0C9_9ZZZZ</name>
<feature type="domain" description="PseI/NeuA/B-like" evidence="1">
    <location>
        <begin position="39"/>
        <end position="262"/>
    </location>
</feature>
<sequence length="280" mass="31578">MVKKIINIGNRTIGENQKTFIIAEVGINHNGELEKAKRLIRSAKEAGADAVKFQTYITEKRVPTDSPIYDILKKCELSENKTKELIEFAKKARIIFFSTPFDEESVKLLIENDVPLMKIASFDIVNSKLLEVVAKTGIPTIISRGMANIEEINTALNYFKANNTEYALLHCISAYPVNHTDANLNIIKELKKLYNCPVGYSDHTLGLEVASLSVAVGANIIEKHFTLDINDEGPDHKLSADPNTFKELVEYIRKIETILGSNEIKTYECEKDILQYRRKS</sequence>
<reference evidence="2" key="1">
    <citation type="journal article" date="2015" name="Nature">
        <title>Complex archaea that bridge the gap between prokaryotes and eukaryotes.</title>
        <authorList>
            <person name="Spang A."/>
            <person name="Saw J.H."/>
            <person name="Jorgensen S.L."/>
            <person name="Zaremba-Niedzwiedzka K."/>
            <person name="Martijn J."/>
            <person name="Lind A.E."/>
            <person name="van Eijk R."/>
            <person name="Schleper C."/>
            <person name="Guy L."/>
            <person name="Ettema T.J."/>
        </authorList>
    </citation>
    <scope>NUCLEOTIDE SEQUENCE</scope>
</reference>
<dbReference type="PANTHER" id="PTHR42966">
    <property type="entry name" value="N-ACETYLNEURAMINATE SYNTHASE"/>
    <property type="match status" value="1"/>
</dbReference>
<dbReference type="AlphaFoldDB" id="A0A0F9T0C9"/>
<dbReference type="InterPro" id="IPR013785">
    <property type="entry name" value="Aldolase_TIM"/>
</dbReference>
<protein>
    <recommendedName>
        <fullName evidence="1">PseI/NeuA/B-like domain-containing protein</fullName>
    </recommendedName>
</protein>
<dbReference type="GO" id="GO:0047444">
    <property type="term" value="F:N-acylneuraminate-9-phosphate synthase activity"/>
    <property type="evidence" value="ECO:0007669"/>
    <property type="project" value="TreeGrafter"/>
</dbReference>
<dbReference type="EMBL" id="LAZR01001575">
    <property type="protein sequence ID" value="KKN42521.1"/>
    <property type="molecule type" value="Genomic_DNA"/>
</dbReference>
<gene>
    <name evidence="2" type="ORF">LCGC14_0712440</name>
</gene>
<dbReference type="Pfam" id="PF03102">
    <property type="entry name" value="NeuB"/>
    <property type="match status" value="1"/>
</dbReference>
<comment type="caution">
    <text evidence="2">The sequence shown here is derived from an EMBL/GenBank/DDBJ whole genome shotgun (WGS) entry which is preliminary data.</text>
</comment>
<evidence type="ECO:0000313" key="2">
    <source>
        <dbReference type="EMBL" id="KKN42521.1"/>
    </source>
</evidence>
<evidence type="ECO:0000259" key="1">
    <source>
        <dbReference type="Pfam" id="PF03102"/>
    </source>
</evidence>
<dbReference type="Gene3D" id="3.20.20.70">
    <property type="entry name" value="Aldolase class I"/>
    <property type="match status" value="1"/>
</dbReference>
<dbReference type="InterPro" id="IPR051690">
    <property type="entry name" value="PseI-like"/>
</dbReference>
<accession>A0A0F9T0C9</accession>
<dbReference type="SUPFAM" id="SSF51569">
    <property type="entry name" value="Aldolase"/>
    <property type="match status" value="1"/>
</dbReference>
<proteinExistence type="predicted"/>